<evidence type="ECO:0000256" key="6">
    <source>
        <dbReference type="RuleBase" id="RU003983"/>
    </source>
</evidence>
<dbReference type="InterPro" id="IPR001915">
    <property type="entry name" value="Peptidase_M48"/>
</dbReference>
<comment type="cofactor">
    <cofactor evidence="6">
        <name>Zn(2+)</name>
        <dbReference type="ChEBI" id="CHEBI:29105"/>
    </cofactor>
    <text evidence="6">Binds 1 zinc ion per subunit.</text>
</comment>
<evidence type="ECO:0000259" key="8">
    <source>
        <dbReference type="Pfam" id="PF01435"/>
    </source>
</evidence>
<keyword evidence="11" id="KW-1185">Reference proteome</keyword>
<reference evidence="11" key="1">
    <citation type="journal article" date="2019" name="Int. J. Syst. Evol. Microbiol.">
        <title>The Global Catalogue of Microorganisms (GCM) 10K type strain sequencing project: providing services to taxonomists for standard genome sequencing and annotation.</title>
        <authorList>
            <consortium name="The Broad Institute Genomics Platform"/>
            <consortium name="The Broad Institute Genome Sequencing Center for Infectious Disease"/>
            <person name="Wu L."/>
            <person name="Ma J."/>
        </authorList>
    </citation>
    <scope>NUCLEOTIDE SEQUENCE [LARGE SCALE GENOMIC DNA]</scope>
    <source>
        <strain evidence="11">CGMCC 4.5798</strain>
    </source>
</reference>
<organism evidence="10 11">
    <name type="scientific">Massilia aerilata</name>
    <dbReference type="NCBI Taxonomy" id="453817"/>
    <lineage>
        <taxon>Bacteria</taxon>
        <taxon>Pseudomonadati</taxon>
        <taxon>Pseudomonadota</taxon>
        <taxon>Betaproteobacteria</taxon>
        <taxon>Burkholderiales</taxon>
        <taxon>Oxalobacteraceae</taxon>
        <taxon>Telluria group</taxon>
        <taxon>Massilia</taxon>
    </lineage>
</organism>
<dbReference type="InterPro" id="IPR051156">
    <property type="entry name" value="Mito/Outer_Membr_Metalloprot"/>
</dbReference>
<accession>A0ABW0RTH5</accession>
<keyword evidence="2" id="KW-0479">Metal-binding</keyword>
<dbReference type="Pfam" id="PF23368">
    <property type="entry name" value="DUF7092"/>
    <property type="match status" value="1"/>
</dbReference>
<dbReference type="PANTHER" id="PTHR22726">
    <property type="entry name" value="METALLOENDOPEPTIDASE OMA1"/>
    <property type="match status" value="1"/>
</dbReference>
<keyword evidence="7" id="KW-0812">Transmembrane</keyword>
<evidence type="ECO:0000313" key="11">
    <source>
        <dbReference type="Proteomes" id="UP001596086"/>
    </source>
</evidence>
<comment type="similarity">
    <text evidence="6">Belongs to the peptidase M48 family.</text>
</comment>
<sequence length="358" mass="38968">MTNALYFDGRNARPHPVRLNVDAGMLQLSSPAFERSYPVGAIRLSEPFAAAPAVLRFADGASCEVAGDGRQPLLDALGYRKSAVVRWQERWPAALLALVLLVALLALLYFRGLPAAAERIAEKLPPSVDIRLGRAALSSLERHGLLEPSRLSEQRIAEVQALLPGVLPAHPRVPIRLLVRNSRTLGANALALPDGTIVVTDWMVRLAQGKANQLDQAGKEQLAAVLAHEVGHIEHRHAARAMSGSSLMAALSAALFGDFSAVAAGVPAVLTQMQYSRAMELDADNYAVALLRRQGRSPAAFIQALEALENQAPDEAHTPRWLKTTMSYMSTHPDTAERIQRLEDLMEDDKEETKRENP</sequence>
<evidence type="ECO:0000259" key="9">
    <source>
        <dbReference type="Pfam" id="PF23368"/>
    </source>
</evidence>
<keyword evidence="5 6" id="KW-0482">Metalloprotease</keyword>
<dbReference type="Gene3D" id="3.30.2010.10">
    <property type="entry name" value="Metalloproteases ('zincins'), catalytic domain"/>
    <property type="match status" value="1"/>
</dbReference>
<evidence type="ECO:0000256" key="3">
    <source>
        <dbReference type="ARBA" id="ARBA00022801"/>
    </source>
</evidence>
<keyword evidence="3 6" id="KW-0378">Hydrolase</keyword>
<name>A0ABW0RTH5_9BURK</name>
<evidence type="ECO:0000256" key="1">
    <source>
        <dbReference type="ARBA" id="ARBA00022670"/>
    </source>
</evidence>
<keyword evidence="7" id="KW-1133">Transmembrane helix</keyword>
<feature type="transmembrane region" description="Helical" evidence="7">
    <location>
        <begin position="91"/>
        <end position="110"/>
    </location>
</feature>
<keyword evidence="4 6" id="KW-0862">Zinc</keyword>
<evidence type="ECO:0000256" key="2">
    <source>
        <dbReference type="ARBA" id="ARBA00022723"/>
    </source>
</evidence>
<dbReference type="CDD" id="cd07332">
    <property type="entry name" value="M48C_Oma1_like"/>
    <property type="match status" value="1"/>
</dbReference>
<feature type="domain" description="Peptidase M48" evidence="8">
    <location>
        <begin position="187"/>
        <end position="344"/>
    </location>
</feature>
<comment type="caution">
    <text evidence="10">The sequence shown here is derived from an EMBL/GenBank/DDBJ whole genome shotgun (WGS) entry which is preliminary data.</text>
</comment>
<keyword evidence="1 6" id="KW-0645">Protease</keyword>
<dbReference type="Proteomes" id="UP001596086">
    <property type="component" value="Unassembled WGS sequence"/>
</dbReference>
<evidence type="ECO:0000256" key="4">
    <source>
        <dbReference type="ARBA" id="ARBA00022833"/>
    </source>
</evidence>
<gene>
    <name evidence="10" type="ORF">ACFPO9_06335</name>
</gene>
<evidence type="ECO:0000256" key="5">
    <source>
        <dbReference type="ARBA" id="ARBA00023049"/>
    </source>
</evidence>
<keyword evidence="7" id="KW-0472">Membrane</keyword>
<evidence type="ECO:0000256" key="7">
    <source>
        <dbReference type="SAM" id="Phobius"/>
    </source>
</evidence>
<dbReference type="InterPro" id="IPR055518">
    <property type="entry name" value="DUF7092"/>
</dbReference>
<dbReference type="RefSeq" id="WP_379768554.1">
    <property type="nucleotide sequence ID" value="NZ_JBHSMZ010000004.1"/>
</dbReference>
<dbReference type="EMBL" id="JBHSMZ010000004">
    <property type="protein sequence ID" value="MFC5548129.1"/>
    <property type="molecule type" value="Genomic_DNA"/>
</dbReference>
<protein>
    <submittedName>
        <fullName evidence="10">M48 family metallopeptidase</fullName>
    </submittedName>
</protein>
<dbReference type="PANTHER" id="PTHR22726:SF1">
    <property type="entry name" value="METALLOENDOPEPTIDASE OMA1, MITOCHONDRIAL"/>
    <property type="match status" value="1"/>
</dbReference>
<evidence type="ECO:0000313" key="10">
    <source>
        <dbReference type="EMBL" id="MFC5548129.1"/>
    </source>
</evidence>
<dbReference type="Pfam" id="PF01435">
    <property type="entry name" value="Peptidase_M48"/>
    <property type="match status" value="1"/>
</dbReference>
<feature type="domain" description="DUF7092" evidence="9">
    <location>
        <begin position="1"/>
        <end position="69"/>
    </location>
</feature>
<proteinExistence type="inferred from homology"/>